<reference evidence="4 5" key="1">
    <citation type="journal article" date="2014" name="Genome Biol. Evol.">
        <title>The genome of the myxosporean Thelohanellus kitauei shows adaptations to nutrient acquisition within its fish host.</title>
        <authorList>
            <person name="Yang Y."/>
            <person name="Xiong J."/>
            <person name="Zhou Z."/>
            <person name="Huo F."/>
            <person name="Miao W."/>
            <person name="Ran C."/>
            <person name="Liu Y."/>
            <person name="Zhang J."/>
            <person name="Feng J."/>
            <person name="Wang M."/>
            <person name="Wang M."/>
            <person name="Wang L."/>
            <person name="Yao B."/>
        </authorList>
    </citation>
    <scope>NUCLEOTIDE SEQUENCE [LARGE SCALE GENOMIC DNA]</scope>
    <source>
        <strain evidence="4">Wuqing</strain>
    </source>
</reference>
<keyword evidence="1" id="KW-0547">Nucleotide-binding</keyword>
<dbReference type="GO" id="GO:0016887">
    <property type="term" value="F:ATP hydrolysis activity"/>
    <property type="evidence" value="ECO:0007669"/>
    <property type="project" value="InterPro"/>
</dbReference>
<organism evidence="4 5">
    <name type="scientific">Thelohanellus kitauei</name>
    <name type="common">Myxosporean</name>
    <dbReference type="NCBI Taxonomy" id="669202"/>
    <lineage>
        <taxon>Eukaryota</taxon>
        <taxon>Metazoa</taxon>
        <taxon>Cnidaria</taxon>
        <taxon>Myxozoa</taxon>
        <taxon>Myxosporea</taxon>
        <taxon>Bivalvulida</taxon>
        <taxon>Platysporina</taxon>
        <taxon>Myxobolidae</taxon>
        <taxon>Thelohanellus</taxon>
    </lineage>
</organism>
<sequence>MLLVTQESVLFSHSLRFNLDPAQKYADCELINALEKTGVVCDSNFNLDTVIDENLKLSAGQKKLIVIARGLLKNCKIVCLDEVTSNLDVESDEKITNMLYSEFKSATIIHISHRLENLKQCDLIICLKNGYISEMDSL</sequence>
<accession>A0A0C2MAL1</accession>
<dbReference type="GO" id="GO:0005524">
    <property type="term" value="F:ATP binding"/>
    <property type="evidence" value="ECO:0007669"/>
    <property type="project" value="UniProtKB-KW"/>
</dbReference>
<dbReference type="InterPro" id="IPR003439">
    <property type="entry name" value="ABC_transporter-like_ATP-bd"/>
</dbReference>
<evidence type="ECO:0000313" key="5">
    <source>
        <dbReference type="Proteomes" id="UP000031668"/>
    </source>
</evidence>
<dbReference type="AlphaFoldDB" id="A0A0C2MAL1"/>
<proteinExistence type="predicted"/>
<feature type="domain" description="ABC transporter" evidence="3">
    <location>
        <begin position="4"/>
        <end position="85"/>
    </location>
</feature>
<name>A0A0C2MAL1_THEKT</name>
<keyword evidence="2" id="KW-0067">ATP-binding</keyword>
<dbReference type="GO" id="GO:0016020">
    <property type="term" value="C:membrane"/>
    <property type="evidence" value="ECO:0007669"/>
    <property type="project" value="TreeGrafter"/>
</dbReference>
<dbReference type="SUPFAM" id="SSF52540">
    <property type="entry name" value="P-loop containing nucleoside triphosphate hydrolases"/>
    <property type="match status" value="1"/>
</dbReference>
<keyword evidence="5" id="KW-1185">Reference proteome</keyword>
<gene>
    <name evidence="4" type="ORF">RF11_12783</name>
</gene>
<dbReference type="OMA" id="NCKIVCL"/>
<protein>
    <submittedName>
        <fullName evidence="4">ABC transporter C family member 8</fullName>
    </submittedName>
</protein>
<dbReference type="OrthoDB" id="5981648at2759"/>
<dbReference type="Pfam" id="PF00005">
    <property type="entry name" value="ABC_tran"/>
    <property type="match status" value="1"/>
</dbReference>
<dbReference type="EMBL" id="JWZT01005339">
    <property type="protein sequence ID" value="KII61369.1"/>
    <property type="molecule type" value="Genomic_DNA"/>
</dbReference>
<comment type="caution">
    <text evidence="4">The sequence shown here is derived from an EMBL/GenBank/DDBJ whole genome shotgun (WGS) entry which is preliminary data.</text>
</comment>
<dbReference type="InterPro" id="IPR050173">
    <property type="entry name" value="ABC_transporter_C-like"/>
</dbReference>
<dbReference type="Gene3D" id="3.40.50.300">
    <property type="entry name" value="P-loop containing nucleotide triphosphate hydrolases"/>
    <property type="match status" value="1"/>
</dbReference>
<evidence type="ECO:0000313" key="4">
    <source>
        <dbReference type="EMBL" id="KII61369.1"/>
    </source>
</evidence>
<dbReference type="Proteomes" id="UP000031668">
    <property type="component" value="Unassembled WGS sequence"/>
</dbReference>
<dbReference type="PANTHER" id="PTHR24223">
    <property type="entry name" value="ATP-BINDING CASSETTE SUB-FAMILY C"/>
    <property type="match status" value="1"/>
</dbReference>
<evidence type="ECO:0000256" key="2">
    <source>
        <dbReference type="ARBA" id="ARBA00022840"/>
    </source>
</evidence>
<evidence type="ECO:0000259" key="3">
    <source>
        <dbReference type="Pfam" id="PF00005"/>
    </source>
</evidence>
<evidence type="ECO:0000256" key="1">
    <source>
        <dbReference type="ARBA" id="ARBA00022741"/>
    </source>
</evidence>
<dbReference type="GO" id="GO:0042626">
    <property type="term" value="F:ATPase-coupled transmembrane transporter activity"/>
    <property type="evidence" value="ECO:0007669"/>
    <property type="project" value="TreeGrafter"/>
</dbReference>
<dbReference type="InterPro" id="IPR027417">
    <property type="entry name" value="P-loop_NTPase"/>
</dbReference>